<dbReference type="EMBL" id="BMAW01071540">
    <property type="protein sequence ID" value="GFT78453.1"/>
    <property type="molecule type" value="Genomic_DNA"/>
</dbReference>
<dbReference type="Proteomes" id="UP000887013">
    <property type="component" value="Unassembled WGS sequence"/>
</dbReference>
<protein>
    <submittedName>
        <fullName evidence="1">Uncharacterized protein</fullName>
    </submittedName>
</protein>
<keyword evidence="2" id="KW-1185">Reference proteome</keyword>
<reference evidence="1" key="1">
    <citation type="submission" date="2020-08" db="EMBL/GenBank/DDBJ databases">
        <title>Multicomponent nature underlies the extraordinary mechanical properties of spider dragline silk.</title>
        <authorList>
            <person name="Kono N."/>
            <person name="Nakamura H."/>
            <person name="Mori M."/>
            <person name="Yoshida Y."/>
            <person name="Ohtoshi R."/>
            <person name="Malay A.D."/>
            <person name="Moran D.A.P."/>
            <person name="Tomita M."/>
            <person name="Numata K."/>
            <person name="Arakawa K."/>
        </authorList>
    </citation>
    <scope>NUCLEOTIDE SEQUENCE</scope>
</reference>
<evidence type="ECO:0000313" key="2">
    <source>
        <dbReference type="Proteomes" id="UP000887013"/>
    </source>
</evidence>
<sequence>MSLTSVCTTMITVKRPIARQRDIMFWDAMSYESRSYFVQLHSAMSYLASYTVLHAKRPRGTFPTKQRPPTYDVCQFLSFGGWPSHVLALKLIRLVTSREVMGPYRTLCVCPSVILLRR</sequence>
<proteinExistence type="predicted"/>
<gene>
    <name evidence="1" type="ORF">NPIL_80271</name>
</gene>
<organism evidence="1 2">
    <name type="scientific">Nephila pilipes</name>
    <name type="common">Giant wood spider</name>
    <name type="synonym">Nephila maculata</name>
    <dbReference type="NCBI Taxonomy" id="299642"/>
    <lineage>
        <taxon>Eukaryota</taxon>
        <taxon>Metazoa</taxon>
        <taxon>Ecdysozoa</taxon>
        <taxon>Arthropoda</taxon>
        <taxon>Chelicerata</taxon>
        <taxon>Arachnida</taxon>
        <taxon>Araneae</taxon>
        <taxon>Araneomorphae</taxon>
        <taxon>Entelegynae</taxon>
        <taxon>Araneoidea</taxon>
        <taxon>Nephilidae</taxon>
        <taxon>Nephila</taxon>
    </lineage>
</organism>
<accession>A0A8X6PRW9</accession>
<name>A0A8X6PRW9_NEPPI</name>
<comment type="caution">
    <text evidence="1">The sequence shown here is derived from an EMBL/GenBank/DDBJ whole genome shotgun (WGS) entry which is preliminary data.</text>
</comment>
<dbReference type="AlphaFoldDB" id="A0A8X6PRW9"/>
<evidence type="ECO:0000313" key="1">
    <source>
        <dbReference type="EMBL" id="GFT78453.1"/>
    </source>
</evidence>